<reference evidence="6" key="1">
    <citation type="submission" date="2023-09" db="EMBL/GenBank/DDBJ databases">
        <title>Paucibacter sp. APW11 Genome sequencing and assembly.</title>
        <authorList>
            <person name="Kim I."/>
        </authorList>
    </citation>
    <scope>NUCLEOTIDE SEQUENCE</scope>
    <source>
        <strain evidence="6">APW11</strain>
    </source>
</reference>
<dbReference type="RefSeq" id="WP_315649791.1">
    <property type="nucleotide sequence ID" value="NZ_JAVXZY010000002.1"/>
</dbReference>
<evidence type="ECO:0000256" key="4">
    <source>
        <dbReference type="RuleBase" id="RU362063"/>
    </source>
</evidence>
<dbReference type="InterPro" id="IPR013974">
    <property type="entry name" value="SAF"/>
</dbReference>
<evidence type="ECO:0000256" key="3">
    <source>
        <dbReference type="ARBA" id="ARBA00022764"/>
    </source>
</evidence>
<dbReference type="EMBL" id="JAVXZY010000002">
    <property type="protein sequence ID" value="MDT8999304.1"/>
    <property type="molecule type" value="Genomic_DNA"/>
</dbReference>
<comment type="caution">
    <text evidence="6">The sequence shown here is derived from an EMBL/GenBank/DDBJ whole genome shotgun (WGS) entry which is preliminary data.</text>
</comment>
<proteinExistence type="inferred from homology"/>
<evidence type="ECO:0000256" key="1">
    <source>
        <dbReference type="ARBA" id="ARBA00004418"/>
    </source>
</evidence>
<dbReference type="InterPro" id="IPR041231">
    <property type="entry name" value="FlgA_N"/>
</dbReference>
<protein>
    <recommendedName>
        <fullName evidence="4">Flagella basal body P-ring formation protein FlgA</fullName>
    </recommendedName>
</protein>
<comment type="subcellular location">
    <subcellularLocation>
        <location evidence="1 4">Periplasm</location>
    </subcellularLocation>
</comment>
<evidence type="ECO:0000313" key="6">
    <source>
        <dbReference type="EMBL" id="MDT8999304.1"/>
    </source>
</evidence>
<accession>A0ABU3P9P9</accession>
<dbReference type="CDD" id="cd11614">
    <property type="entry name" value="SAF_CpaB_FlgA_like"/>
    <property type="match status" value="1"/>
</dbReference>
<organism evidence="6 7">
    <name type="scientific">Roseateles aquae</name>
    <dbReference type="NCBI Taxonomy" id="3077235"/>
    <lineage>
        <taxon>Bacteria</taxon>
        <taxon>Pseudomonadati</taxon>
        <taxon>Pseudomonadota</taxon>
        <taxon>Betaproteobacteria</taxon>
        <taxon>Burkholderiales</taxon>
        <taxon>Sphaerotilaceae</taxon>
        <taxon>Roseateles</taxon>
    </lineage>
</organism>
<feature type="domain" description="SAF" evidence="5">
    <location>
        <begin position="116"/>
        <end position="178"/>
    </location>
</feature>
<dbReference type="Pfam" id="PF13144">
    <property type="entry name" value="ChapFlgA"/>
    <property type="match status" value="1"/>
</dbReference>
<keyword evidence="6" id="KW-0966">Cell projection</keyword>
<evidence type="ECO:0000313" key="7">
    <source>
        <dbReference type="Proteomes" id="UP001246372"/>
    </source>
</evidence>
<gene>
    <name evidence="6" type="primary">flgA</name>
    <name evidence="6" type="ORF">RQP53_08510</name>
</gene>
<dbReference type="InterPro" id="IPR017585">
    <property type="entry name" value="SAF_FlgA"/>
</dbReference>
<dbReference type="PANTHER" id="PTHR36307">
    <property type="entry name" value="FLAGELLA BASAL BODY P-RING FORMATION PROTEIN FLGA"/>
    <property type="match status" value="1"/>
</dbReference>
<keyword evidence="7" id="KW-1185">Reference proteome</keyword>
<dbReference type="Pfam" id="PF17656">
    <property type="entry name" value="ChapFlgA_N"/>
    <property type="match status" value="1"/>
</dbReference>
<dbReference type="PANTHER" id="PTHR36307:SF1">
    <property type="entry name" value="FLAGELLA BASAL BODY P-RING FORMATION PROTEIN FLGA"/>
    <property type="match status" value="1"/>
</dbReference>
<dbReference type="Gene3D" id="2.30.30.760">
    <property type="match status" value="1"/>
</dbReference>
<sequence>MLHKAYLRHLPAALLLGMTLGVPTVVRAAEPWPVGTLERVQQLAVTAAQAALPAKARVEVELGGLDSRLQLASCQLVEPYLPNGQKMWGRSRIGLRCMDGRARWNVTLPVTVRVFAQALVANAPLAAGTTLTQALLQWAEIDIAAESGAVSTDMAALEGRSLARPLMTGEAVRASALKLRQWFAAGETVKVQALGAGFAVSGEGQALANGMDGQEVRVRFESGRTVSGRAVGDRRVEVLL</sequence>
<dbReference type="InterPro" id="IPR039246">
    <property type="entry name" value="Flagellar_FlgA"/>
</dbReference>
<name>A0ABU3P9P9_9BURK</name>
<keyword evidence="4" id="KW-1005">Bacterial flagellum biogenesis</keyword>
<keyword evidence="2" id="KW-0732">Signal</keyword>
<keyword evidence="3 4" id="KW-0574">Periplasm</keyword>
<dbReference type="Proteomes" id="UP001246372">
    <property type="component" value="Unassembled WGS sequence"/>
</dbReference>
<comment type="similarity">
    <text evidence="4">Belongs to the FlgA family.</text>
</comment>
<dbReference type="SMART" id="SM00858">
    <property type="entry name" value="SAF"/>
    <property type="match status" value="1"/>
</dbReference>
<evidence type="ECO:0000256" key="2">
    <source>
        <dbReference type="ARBA" id="ARBA00022729"/>
    </source>
</evidence>
<keyword evidence="6" id="KW-0969">Cilium</keyword>
<comment type="function">
    <text evidence="4">Involved in the assembly process of the P-ring formation. It may associate with FlgF on the rod constituting a structure essential for the P-ring assembly or may act as a modulator protein for the P-ring assembly.</text>
</comment>
<evidence type="ECO:0000259" key="5">
    <source>
        <dbReference type="SMART" id="SM00858"/>
    </source>
</evidence>
<dbReference type="NCBIfam" id="TIGR03170">
    <property type="entry name" value="flgA_cterm"/>
    <property type="match status" value="1"/>
</dbReference>
<keyword evidence="6" id="KW-0282">Flagellum</keyword>